<dbReference type="EMBL" id="NRRY01000006">
    <property type="protein sequence ID" value="MBK1617940.1"/>
    <property type="molecule type" value="Genomic_DNA"/>
</dbReference>
<evidence type="ECO:0000313" key="2">
    <source>
        <dbReference type="Proteomes" id="UP001138768"/>
    </source>
</evidence>
<dbReference type="RefSeq" id="WP_200240327.1">
    <property type="nucleotide sequence ID" value="NZ_JAXUFI010000006.1"/>
</dbReference>
<dbReference type="Gene3D" id="3.40.50.2300">
    <property type="match status" value="2"/>
</dbReference>
<dbReference type="Proteomes" id="UP001138768">
    <property type="component" value="Unassembled WGS sequence"/>
</dbReference>
<protein>
    <recommendedName>
        <fullName evidence="3">ABC transporter substrate-binding protein</fullName>
    </recommendedName>
</protein>
<name>A0A9X1B317_9GAMM</name>
<accession>A0A9X1B317</accession>
<gene>
    <name evidence="1" type="ORF">CKO42_05620</name>
</gene>
<dbReference type="AlphaFoldDB" id="A0A9X1B317"/>
<sequence length="355" mass="39538">MKQSPAALILSLLFFVGVAAFAVVFNVTKPRVMILQSYDPEYAWTRDINAGIRRVSDGWTNYSVNWHYMNTKRFSDPDSLRYAGIVARRAIERFDPNVLIAVDDLAQGLAASFFVDHPRMEIVFTGVNDTVEPYGYVGAENVTGVFERKPLQAVKDLVLTLEQETGQETGAAAAPGPGIHYLMDPSESMARDRDRVEAFDWSPVRFEGTFVAADYPSWQAYVRALPNRKGQYLLVANYRQLQRSETTPEPVPPDEVMRWTEANSPIPIIGVNVFNVEDGAALAVGASPFEQGEVAARLADQLLQQDVRGGQVPIETPEYYVVAINEAALAKRDLDLPQIYEAFARTTFTYIDSGQ</sequence>
<evidence type="ECO:0008006" key="3">
    <source>
        <dbReference type="Google" id="ProtNLM"/>
    </source>
</evidence>
<keyword evidence="2" id="KW-1185">Reference proteome</keyword>
<evidence type="ECO:0000313" key="1">
    <source>
        <dbReference type="EMBL" id="MBK1617940.1"/>
    </source>
</evidence>
<organism evidence="1 2">
    <name type="scientific">Lamprobacter modestohalophilus</name>
    <dbReference type="NCBI Taxonomy" id="1064514"/>
    <lineage>
        <taxon>Bacteria</taxon>
        <taxon>Pseudomonadati</taxon>
        <taxon>Pseudomonadota</taxon>
        <taxon>Gammaproteobacteria</taxon>
        <taxon>Chromatiales</taxon>
        <taxon>Chromatiaceae</taxon>
        <taxon>Lamprobacter</taxon>
    </lineage>
</organism>
<reference evidence="1 2" key="1">
    <citation type="journal article" date="2020" name="Microorganisms">
        <title>Osmotic Adaptation and Compatible Solute Biosynthesis of Phototrophic Bacteria as Revealed from Genome Analyses.</title>
        <authorList>
            <person name="Imhoff J.F."/>
            <person name="Rahn T."/>
            <person name="Kunzel S."/>
            <person name="Keller A."/>
            <person name="Neulinger S.C."/>
        </authorList>
    </citation>
    <scope>NUCLEOTIDE SEQUENCE [LARGE SCALE GENOMIC DNA]</scope>
    <source>
        <strain evidence="1 2">DSM 25653</strain>
    </source>
</reference>
<comment type="caution">
    <text evidence="1">The sequence shown here is derived from an EMBL/GenBank/DDBJ whole genome shotgun (WGS) entry which is preliminary data.</text>
</comment>
<proteinExistence type="predicted"/>